<evidence type="ECO:0000313" key="2">
    <source>
        <dbReference type="EMBL" id="TFK86812.1"/>
    </source>
</evidence>
<name>A0A5C3PBY3_9APHY</name>
<gene>
    <name evidence="2" type="ORF">K466DRAFT_139306</name>
</gene>
<evidence type="ECO:0000256" key="1">
    <source>
        <dbReference type="SAM" id="MobiDB-lite"/>
    </source>
</evidence>
<feature type="compositionally biased region" description="Low complexity" evidence="1">
    <location>
        <begin position="441"/>
        <end position="451"/>
    </location>
</feature>
<dbReference type="InParanoid" id="A0A5C3PBY3"/>
<organism evidence="2 3">
    <name type="scientific">Polyporus arcularius HHB13444</name>
    <dbReference type="NCBI Taxonomy" id="1314778"/>
    <lineage>
        <taxon>Eukaryota</taxon>
        <taxon>Fungi</taxon>
        <taxon>Dikarya</taxon>
        <taxon>Basidiomycota</taxon>
        <taxon>Agaricomycotina</taxon>
        <taxon>Agaricomycetes</taxon>
        <taxon>Polyporales</taxon>
        <taxon>Polyporaceae</taxon>
        <taxon>Polyporus</taxon>
    </lineage>
</organism>
<keyword evidence="3" id="KW-1185">Reference proteome</keyword>
<dbReference type="EMBL" id="ML211182">
    <property type="protein sequence ID" value="TFK86812.1"/>
    <property type="molecule type" value="Genomic_DNA"/>
</dbReference>
<dbReference type="Proteomes" id="UP000308197">
    <property type="component" value="Unassembled WGS sequence"/>
</dbReference>
<reference evidence="2 3" key="1">
    <citation type="journal article" date="2019" name="Nat. Ecol. Evol.">
        <title>Megaphylogeny resolves global patterns of mushroom evolution.</title>
        <authorList>
            <person name="Varga T."/>
            <person name="Krizsan K."/>
            <person name="Foldi C."/>
            <person name="Dima B."/>
            <person name="Sanchez-Garcia M."/>
            <person name="Sanchez-Ramirez S."/>
            <person name="Szollosi G.J."/>
            <person name="Szarkandi J.G."/>
            <person name="Papp V."/>
            <person name="Albert L."/>
            <person name="Andreopoulos W."/>
            <person name="Angelini C."/>
            <person name="Antonin V."/>
            <person name="Barry K.W."/>
            <person name="Bougher N.L."/>
            <person name="Buchanan P."/>
            <person name="Buyck B."/>
            <person name="Bense V."/>
            <person name="Catcheside P."/>
            <person name="Chovatia M."/>
            <person name="Cooper J."/>
            <person name="Damon W."/>
            <person name="Desjardin D."/>
            <person name="Finy P."/>
            <person name="Geml J."/>
            <person name="Haridas S."/>
            <person name="Hughes K."/>
            <person name="Justo A."/>
            <person name="Karasinski D."/>
            <person name="Kautmanova I."/>
            <person name="Kiss B."/>
            <person name="Kocsube S."/>
            <person name="Kotiranta H."/>
            <person name="LaButti K.M."/>
            <person name="Lechner B.E."/>
            <person name="Liimatainen K."/>
            <person name="Lipzen A."/>
            <person name="Lukacs Z."/>
            <person name="Mihaltcheva S."/>
            <person name="Morgado L.N."/>
            <person name="Niskanen T."/>
            <person name="Noordeloos M.E."/>
            <person name="Ohm R.A."/>
            <person name="Ortiz-Santana B."/>
            <person name="Ovrebo C."/>
            <person name="Racz N."/>
            <person name="Riley R."/>
            <person name="Savchenko A."/>
            <person name="Shiryaev A."/>
            <person name="Soop K."/>
            <person name="Spirin V."/>
            <person name="Szebenyi C."/>
            <person name="Tomsovsky M."/>
            <person name="Tulloss R.E."/>
            <person name="Uehling J."/>
            <person name="Grigoriev I.V."/>
            <person name="Vagvolgyi C."/>
            <person name="Papp T."/>
            <person name="Martin F.M."/>
            <person name="Miettinen O."/>
            <person name="Hibbett D.S."/>
            <person name="Nagy L.G."/>
        </authorList>
    </citation>
    <scope>NUCLEOTIDE SEQUENCE [LARGE SCALE GENOMIC DNA]</scope>
    <source>
        <strain evidence="2 3">HHB13444</strain>
    </source>
</reference>
<proteinExistence type="predicted"/>
<protein>
    <recommendedName>
        <fullName evidence="4">F-box domain-containing protein</fullName>
    </recommendedName>
</protein>
<evidence type="ECO:0008006" key="4">
    <source>
        <dbReference type="Google" id="ProtNLM"/>
    </source>
</evidence>
<accession>A0A5C3PBY3</accession>
<evidence type="ECO:0000313" key="3">
    <source>
        <dbReference type="Proteomes" id="UP000308197"/>
    </source>
</evidence>
<feature type="region of interest" description="Disordered" evidence="1">
    <location>
        <begin position="366"/>
        <end position="388"/>
    </location>
</feature>
<feature type="region of interest" description="Disordered" evidence="1">
    <location>
        <begin position="441"/>
        <end position="464"/>
    </location>
</feature>
<sequence>MPRSKSKLTFAHMPEEILERILVLVLFQSAEPSPRPSWHLYQTPPTAGHPTVISPLLVCRAWLRIGTPIHYRHPVLRTPRHVELLLRALRHTPSLAPCIRSLHLSATSPALRELVPLCHYLDTLDVTVDNGTDSNAAPAPAGEFPRDRGVIDFCEAFTKTRSIRHLVIRKTAYLTQPNAIYIFEQLAKAATRWHKLETVNVAFRLSPTPAAFALVKALAAAPRLHTLYTQLPAVWNTTLLDIAQNPALTRIVVSPAHELAGAHLFLAEAKRHPRLMDLFRAGSPPPPPSPYPAHAGAAFRARAASAVMPSSSSSTVPMPVATWGYERDVPPPTCPPARRPSSHLQGPPGTMVGPSAYAYAYAPAPAPGAGSHSHSHSHSHPGPGIQYQLPPQQHVQQYYHHHPNAHANAPYPGQYYAYGSGHHQGSAPMPVHHAAAAAVVPQPPYVGGQPPRRGAPGTRRMTAS</sequence>
<dbReference type="AlphaFoldDB" id="A0A5C3PBY3"/>